<dbReference type="EMBL" id="CACVAX010000006">
    <property type="protein sequence ID" value="CAA6802126.1"/>
    <property type="molecule type" value="Genomic_DNA"/>
</dbReference>
<sequence>MLDEIRGYQRKIFNKNSFTYKRYFHNRISLNSNLTGIVGARGVGKTTFLIQYLKELEIPFGQKLYISADIINISSLFDVAEDFSKEEGKVLVIDEIHKYKDFEIELKKIYDILDLQVIFSGSSALQIDHAKADLSRRAITHHVYGLSFREFLELNLDITLPSYSLEEILKNHLDIAYELLEKFNLRLQFREYLKNGYYPFYFEDRENYLLKLNETINTVIEVDIPSIFPIDYSNISNLKKLVRLICESAPYTPNIKELLTKMNMGENYKGLYQFLDYLHQAKVLNVVRAQSKGDNIFTKPEKIYLNNTNLHFAYCNAFEMGTAREVFFASMLRENHALSILKKGDFLVDEKYIFEVGGKNKGFKQIKDLPNSFVVADDIEIGSGNKVPLWLFGFLY</sequence>
<evidence type="ECO:0000259" key="1">
    <source>
        <dbReference type="SMART" id="SM00382"/>
    </source>
</evidence>
<dbReference type="InterPro" id="IPR041682">
    <property type="entry name" value="AAA_14"/>
</dbReference>
<protein>
    <submittedName>
        <fullName evidence="2">ATPase component BioM of energizing module of biotin ECF transporter</fullName>
    </submittedName>
</protein>
<dbReference type="SUPFAM" id="SSF52540">
    <property type="entry name" value="P-loop containing nucleoside triphosphate hydrolases"/>
    <property type="match status" value="1"/>
</dbReference>
<dbReference type="InterPro" id="IPR003593">
    <property type="entry name" value="AAA+_ATPase"/>
</dbReference>
<dbReference type="Pfam" id="PF13173">
    <property type="entry name" value="AAA_14"/>
    <property type="match status" value="1"/>
</dbReference>
<organism evidence="2">
    <name type="scientific">uncultured Sulfurovum sp</name>
    <dbReference type="NCBI Taxonomy" id="269237"/>
    <lineage>
        <taxon>Bacteria</taxon>
        <taxon>Pseudomonadati</taxon>
        <taxon>Campylobacterota</taxon>
        <taxon>Epsilonproteobacteria</taxon>
        <taxon>Campylobacterales</taxon>
        <taxon>Sulfurovaceae</taxon>
        <taxon>Sulfurovum</taxon>
        <taxon>environmental samples</taxon>
    </lineage>
</organism>
<dbReference type="SMART" id="SM00382">
    <property type="entry name" value="AAA"/>
    <property type="match status" value="1"/>
</dbReference>
<dbReference type="PANTHER" id="PTHR42990:SF1">
    <property type="entry name" value="AAA+ ATPASE DOMAIN-CONTAINING PROTEIN"/>
    <property type="match status" value="1"/>
</dbReference>
<dbReference type="AlphaFoldDB" id="A0A6S6S796"/>
<gene>
    <name evidence="2" type="ORF">HELGO_WM2085</name>
</gene>
<evidence type="ECO:0000313" key="2">
    <source>
        <dbReference type="EMBL" id="CAA6802126.1"/>
    </source>
</evidence>
<feature type="domain" description="AAA+ ATPase" evidence="1">
    <location>
        <begin position="31"/>
        <end position="149"/>
    </location>
</feature>
<name>A0A6S6S796_9BACT</name>
<accession>A0A6S6S796</accession>
<dbReference type="InterPro" id="IPR027417">
    <property type="entry name" value="P-loop_NTPase"/>
</dbReference>
<proteinExistence type="predicted"/>
<reference evidence="2" key="1">
    <citation type="submission" date="2020-01" db="EMBL/GenBank/DDBJ databases">
        <authorList>
            <person name="Meier V. D."/>
            <person name="Meier V D."/>
        </authorList>
    </citation>
    <scope>NUCLEOTIDE SEQUENCE</scope>
    <source>
        <strain evidence="2">HLG_WM_MAG_04</strain>
    </source>
</reference>
<dbReference type="Gene3D" id="3.40.50.300">
    <property type="entry name" value="P-loop containing nucleotide triphosphate hydrolases"/>
    <property type="match status" value="1"/>
</dbReference>
<dbReference type="PANTHER" id="PTHR42990">
    <property type="entry name" value="ATPASE"/>
    <property type="match status" value="1"/>
</dbReference>